<sequence length="295" mass="31582">MRVFVTGSTGFVGSAVVQELMARGHQVLGLVRSSTSARALAQTGAEVHRGDLTDRESLRKGAAECDAVIHTAFNHDFSKFAENCEHDRQVIAEMGAVLAGSSRPLIVTSGIGLIATDGIATEEHQVSSKIPRVASEQATLALREKGIRASLMRLPPSVHGAGDHGFVPILIGLARQKGMAAYIEDGQNLWPAVHRFDAAKAYCDAIEAHDPLPVYHGVGEEGIAFKDIASAIGAGLKLPVNSLTREEASDYFSWFLHFAELNVRASAAMTIGHLGWKPVGPGLLEDMRDTDYFDA</sequence>
<reference evidence="2 3" key="1">
    <citation type="submission" date="2014-07" db="EMBL/GenBank/DDBJ databases">
        <title>Draft genome sequence of Thalassospira profundimaris S25-3-2.</title>
        <authorList>
            <person name="Lai Q."/>
            <person name="Shao Z."/>
        </authorList>
    </citation>
    <scope>NUCLEOTIDE SEQUENCE [LARGE SCALE GENOMIC DNA]</scope>
    <source>
        <strain evidence="2 3">S25-3-2</strain>
    </source>
</reference>
<dbReference type="GO" id="GO:0005737">
    <property type="term" value="C:cytoplasm"/>
    <property type="evidence" value="ECO:0007669"/>
    <property type="project" value="TreeGrafter"/>
</dbReference>
<dbReference type="InterPro" id="IPR001509">
    <property type="entry name" value="Epimerase_deHydtase"/>
</dbReference>
<evidence type="ECO:0000259" key="1">
    <source>
        <dbReference type="Pfam" id="PF01370"/>
    </source>
</evidence>
<comment type="caution">
    <text evidence="2">The sequence shown here is derived from an EMBL/GenBank/DDBJ whole genome shotgun (WGS) entry which is preliminary data.</text>
</comment>
<organism evidence="2 3">
    <name type="scientific">Thalassospira profundimaris</name>
    <dbReference type="NCBI Taxonomy" id="502049"/>
    <lineage>
        <taxon>Bacteria</taxon>
        <taxon>Pseudomonadati</taxon>
        <taxon>Pseudomonadota</taxon>
        <taxon>Alphaproteobacteria</taxon>
        <taxon>Rhodospirillales</taxon>
        <taxon>Thalassospiraceae</taxon>
        <taxon>Thalassospira</taxon>
    </lineage>
</organism>
<dbReference type="SUPFAM" id="SSF51735">
    <property type="entry name" value="NAD(P)-binding Rossmann-fold domains"/>
    <property type="match status" value="1"/>
</dbReference>
<proteinExistence type="predicted"/>
<dbReference type="PANTHER" id="PTHR48079">
    <property type="entry name" value="PROTEIN YEEZ"/>
    <property type="match status" value="1"/>
</dbReference>
<gene>
    <name evidence="2" type="ORF">TH25_04665</name>
</gene>
<dbReference type="PANTHER" id="PTHR48079:SF6">
    <property type="entry name" value="NAD(P)-BINDING DOMAIN-CONTAINING PROTEIN-RELATED"/>
    <property type="match status" value="1"/>
</dbReference>
<dbReference type="RefSeq" id="WP_114087213.1">
    <property type="nucleotide sequence ID" value="NZ_JPWH01000002.1"/>
</dbReference>
<dbReference type="AlphaFoldDB" id="A0A367XM38"/>
<accession>A0A367XM38</accession>
<dbReference type="CDD" id="cd05262">
    <property type="entry name" value="SDR_a7"/>
    <property type="match status" value="1"/>
</dbReference>
<dbReference type="Gene3D" id="3.40.50.720">
    <property type="entry name" value="NAD(P)-binding Rossmann-like Domain"/>
    <property type="match status" value="1"/>
</dbReference>
<feature type="domain" description="NAD-dependent epimerase/dehydratase" evidence="1">
    <location>
        <begin position="3"/>
        <end position="73"/>
    </location>
</feature>
<dbReference type="EMBL" id="JPWH01000002">
    <property type="protein sequence ID" value="RCK53792.1"/>
    <property type="molecule type" value="Genomic_DNA"/>
</dbReference>
<dbReference type="Proteomes" id="UP000252517">
    <property type="component" value="Unassembled WGS sequence"/>
</dbReference>
<dbReference type="Pfam" id="PF01370">
    <property type="entry name" value="Epimerase"/>
    <property type="match status" value="1"/>
</dbReference>
<evidence type="ECO:0000313" key="2">
    <source>
        <dbReference type="EMBL" id="RCK53792.1"/>
    </source>
</evidence>
<evidence type="ECO:0000313" key="3">
    <source>
        <dbReference type="Proteomes" id="UP000252517"/>
    </source>
</evidence>
<dbReference type="InterPro" id="IPR036291">
    <property type="entry name" value="NAD(P)-bd_dom_sf"/>
</dbReference>
<dbReference type="GO" id="GO:0004029">
    <property type="term" value="F:aldehyde dehydrogenase (NAD+) activity"/>
    <property type="evidence" value="ECO:0007669"/>
    <property type="project" value="TreeGrafter"/>
</dbReference>
<dbReference type="InterPro" id="IPR051783">
    <property type="entry name" value="NAD(P)-dependent_oxidoreduct"/>
</dbReference>
<protein>
    <submittedName>
        <fullName evidence="2">3-beta hydroxysteroid dehydrogenase</fullName>
    </submittedName>
</protein>
<name>A0A367XM38_9PROT</name>
<dbReference type="OrthoDB" id="9787292at2"/>